<dbReference type="InterPro" id="IPR039876">
    <property type="entry name" value="HAP28"/>
</dbReference>
<dbReference type="Pfam" id="PF10252">
    <property type="entry name" value="PP28"/>
    <property type="match status" value="1"/>
</dbReference>
<feature type="domain" description="Casein kinase substrate phosphoprotein PP28" evidence="2">
    <location>
        <begin position="78"/>
        <end position="158"/>
    </location>
</feature>
<gene>
    <name evidence="3" type="primary">PDAP1_1</name>
    <name evidence="3" type="ORF">FJT64_025267</name>
</gene>
<dbReference type="EMBL" id="VIIS01001038">
    <property type="protein sequence ID" value="KAF0302637.1"/>
    <property type="molecule type" value="Genomic_DNA"/>
</dbReference>
<feature type="compositionally biased region" description="Polar residues" evidence="1">
    <location>
        <begin position="77"/>
        <end position="93"/>
    </location>
</feature>
<feature type="region of interest" description="Disordered" evidence="1">
    <location>
        <begin position="146"/>
        <end position="170"/>
    </location>
</feature>
<feature type="compositionally biased region" description="Basic residues" evidence="1">
    <location>
        <begin position="1"/>
        <end position="14"/>
    </location>
</feature>
<dbReference type="AlphaFoldDB" id="A0A6A4W430"/>
<organism evidence="3 4">
    <name type="scientific">Amphibalanus amphitrite</name>
    <name type="common">Striped barnacle</name>
    <name type="synonym">Balanus amphitrite</name>
    <dbReference type="NCBI Taxonomy" id="1232801"/>
    <lineage>
        <taxon>Eukaryota</taxon>
        <taxon>Metazoa</taxon>
        <taxon>Ecdysozoa</taxon>
        <taxon>Arthropoda</taxon>
        <taxon>Crustacea</taxon>
        <taxon>Multicrustacea</taxon>
        <taxon>Cirripedia</taxon>
        <taxon>Thoracica</taxon>
        <taxon>Thoracicalcarea</taxon>
        <taxon>Balanomorpha</taxon>
        <taxon>Balanoidea</taxon>
        <taxon>Balanidae</taxon>
        <taxon>Amphibalaninae</taxon>
        <taxon>Amphibalanus</taxon>
    </lineage>
</organism>
<feature type="compositionally biased region" description="Low complexity" evidence="1">
    <location>
        <begin position="45"/>
        <end position="55"/>
    </location>
</feature>
<proteinExistence type="predicted"/>
<name>A0A6A4W430_AMPAM</name>
<protein>
    <submittedName>
        <fullName evidence="3">Heat-and acid-stable phosphoprotein</fullName>
    </submittedName>
</protein>
<comment type="caution">
    <text evidence="3">The sequence shown here is derived from an EMBL/GenBank/DDBJ whole genome shotgun (WGS) entry which is preliminary data.</text>
</comment>
<dbReference type="OrthoDB" id="21120at2759"/>
<sequence>MEICHGKHKGKHRVFTNPEQLAEEQKREEREREWRQKRGEESESESGSGSGSESDSSSEEEQKQQAAKPKGPAVSVENPNRVQQRNKKLSQLNVEEKAPQQLSRREREAIEKEKARQHYQKLHAQGKTAEAQADLARLAIIRKQREEAAKKREEEKKAKEAAKEAGRSKR</sequence>
<evidence type="ECO:0000313" key="3">
    <source>
        <dbReference type="EMBL" id="KAF0302637.1"/>
    </source>
</evidence>
<evidence type="ECO:0000313" key="4">
    <source>
        <dbReference type="Proteomes" id="UP000440578"/>
    </source>
</evidence>
<dbReference type="InterPro" id="IPR019380">
    <property type="entry name" value="Casein_kinase_sb_PP28"/>
</dbReference>
<keyword evidence="4" id="KW-1185">Reference proteome</keyword>
<dbReference type="Proteomes" id="UP000440578">
    <property type="component" value="Unassembled WGS sequence"/>
</dbReference>
<feature type="compositionally biased region" description="Basic and acidic residues" evidence="1">
    <location>
        <begin position="23"/>
        <end position="41"/>
    </location>
</feature>
<dbReference type="PANTHER" id="PTHR22055">
    <property type="entry name" value="28 KDA HEAT- AND ACID-STABLE PHOSPHOPROTEIN PDGF-ASSOCIATED PROTEIN"/>
    <property type="match status" value="1"/>
</dbReference>
<evidence type="ECO:0000256" key="1">
    <source>
        <dbReference type="SAM" id="MobiDB-lite"/>
    </source>
</evidence>
<feature type="region of interest" description="Disordered" evidence="1">
    <location>
        <begin position="1"/>
        <end position="131"/>
    </location>
</feature>
<reference evidence="3 4" key="1">
    <citation type="submission" date="2019-07" db="EMBL/GenBank/DDBJ databases">
        <title>Draft genome assembly of a fouling barnacle, Amphibalanus amphitrite (Darwin, 1854): The first reference genome for Thecostraca.</title>
        <authorList>
            <person name="Kim W."/>
        </authorList>
    </citation>
    <scope>NUCLEOTIDE SEQUENCE [LARGE SCALE GENOMIC DNA]</scope>
    <source>
        <strain evidence="3">SNU_AA5</strain>
        <tissue evidence="3">Soma without cirri and trophi</tissue>
    </source>
</reference>
<feature type="compositionally biased region" description="Basic and acidic residues" evidence="1">
    <location>
        <begin position="94"/>
        <end position="116"/>
    </location>
</feature>
<evidence type="ECO:0000259" key="2">
    <source>
        <dbReference type="Pfam" id="PF10252"/>
    </source>
</evidence>
<accession>A0A6A4W430</accession>